<dbReference type="Proteomes" id="UP001341281">
    <property type="component" value="Chromosome 04"/>
</dbReference>
<dbReference type="Gene3D" id="1.20.930.10">
    <property type="entry name" value="Conserved domain common to transcription factors TFIIS, elongin A, CRSP70"/>
    <property type="match status" value="1"/>
</dbReference>
<reference evidence="1 2" key="1">
    <citation type="submission" date="2024-02" db="EMBL/GenBank/DDBJ databases">
        <title>High-quality chromosome-scale genome assembly of Pensacola bahiagrass (Paspalum notatum Flugge var. saurae).</title>
        <authorList>
            <person name="Vega J.M."/>
            <person name="Podio M."/>
            <person name="Orjuela J."/>
            <person name="Siena L.A."/>
            <person name="Pessino S.C."/>
            <person name="Combes M.C."/>
            <person name="Mariac C."/>
            <person name="Albertini E."/>
            <person name="Pupilli F."/>
            <person name="Ortiz J.P.A."/>
            <person name="Leblanc O."/>
        </authorList>
    </citation>
    <scope>NUCLEOTIDE SEQUENCE [LARGE SCALE GENOMIC DNA]</scope>
    <source>
        <strain evidence="1">R1</strain>
        <tissue evidence="1">Leaf</tissue>
    </source>
</reference>
<keyword evidence="2" id="KW-1185">Reference proteome</keyword>
<evidence type="ECO:0008006" key="3">
    <source>
        <dbReference type="Google" id="ProtNLM"/>
    </source>
</evidence>
<dbReference type="PANTHER" id="PTHR47853">
    <property type="entry name" value="EXPRESSED PROTEIN"/>
    <property type="match status" value="1"/>
</dbReference>
<dbReference type="EMBL" id="CP144748">
    <property type="protein sequence ID" value="WVZ72584.1"/>
    <property type="molecule type" value="Genomic_DNA"/>
</dbReference>
<organism evidence="1 2">
    <name type="scientific">Paspalum notatum var. saurae</name>
    <dbReference type="NCBI Taxonomy" id="547442"/>
    <lineage>
        <taxon>Eukaryota</taxon>
        <taxon>Viridiplantae</taxon>
        <taxon>Streptophyta</taxon>
        <taxon>Embryophyta</taxon>
        <taxon>Tracheophyta</taxon>
        <taxon>Spermatophyta</taxon>
        <taxon>Magnoliopsida</taxon>
        <taxon>Liliopsida</taxon>
        <taxon>Poales</taxon>
        <taxon>Poaceae</taxon>
        <taxon>PACMAD clade</taxon>
        <taxon>Panicoideae</taxon>
        <taxon>Andropogonodae</taxon>
        <taxon>Paspaleae</taxon>
        <taxon>Paspalinae</taxon>
        <taxon>Paspalum</taxon>
    </lineage>
</organism>
<dbReference type="InterPro" id="IPR035441">
    <property type="entry name" value="TFIIS/LEDGF_dom_sf"/>
</dbReference>
<sequence>MAASDHPLGRCKSYLAAFSAIDAAIEAADPDVSRDEFRRARSAVVEKIFDQQEGEARDDELCQLLDQAMVESLLTLQIIPVEPATLTKTELVRSLHALKKQGSECVRALVRDVMRGWRASLQRDLERVRDMLSQIDHITMEIQMQTTETASKNPSQQKMVGVSVSGGGTAADAVQLVVNKKKTATDLVTVAASHSTKTATLDQLVMNKKKTTAAQWTKTGTLDHPVVNMKKTATDLVTHAVSVALLTKSTTLDQPVMVNKKTTASAAGGDLGGSLLAKMEASKRKLREGYQDVENAKRQRKIQIIKAPEMVKQKEMEQHPIFRERSRARYAASSTTVRRSVFRSTALV</sequence>
<dbReference type="AlphaFoldDB" id="A0AAQ3TEM5"/>
<gene>
    <name evidence="1" type="ORF">U9M48_021017</name>
</gene>
<evidence type="ECO:0000313" key="1">
    <source>
        <dbReference type="EMBL" id="WVZ72584.1"/>
    </source>
</evidence>
<evidence type="ECO:0000313" key="2">
    <source>
        <dbReference type="Proteomes" id="UP001341281"/>
    </source>
</evidence>
<accession>A0AAQ3TEM5</accession>
<name>A0AAQ3TEM5_PASNO</name>
<proteinExistence type="predicted"/>
<dbReference type="PANTHER" id="PTHR47853:SF1">
    <property type="entry name" value="EXPRESSED PROTEIN"/>
    <property type="match status" value="1"/>
</dbReference>
<protein>
    <recommendedName>
        <fullName evidence="3">TFIIS N-terminal domain-containing protein</fullName>
    </recommendedName>
</protein>